<dbReference type="SMART" id="SM00422">
    <property type="entry name" value="HTH_MERR"/>
    <property type="match status" value="1"/>
</dbReference>
<dbReference type="EMBL" id="JACJKU010000072">
    <property type="protein sequence ID" value="MBM6941157.1"/>
    <property type="molecule type" value="Genomic_DNA"/>
</dbReference>
<dbReference type="InterPro" id="IPR000551">
    <property type="entry name" value="MerR-type_HTH_dom"/>
</dbReference>
<evidence type="ECO:0000259" key="1">
    <source>
        <dbReference type="SMART" id="SM00422"/>
    </source>
</evidence>
<comment type="caution">
    <text evidence="2">The sequence shown here is derived from an EMBL/GenBank/DDBJ whole genome shotgun (WGS) entry which is preliminary data.</text>
</comment>
<dbReference type="RefSeq" id="WP_204785404.1">
    <property type="nucleotide sequence ID" value="NZ_CALVGD010000055.1"/>
</dbReference>
<dbReference type="Gene3D" id="1.10.1660.10">
    <property type="match status" value="1"/>
</dbReference>
<dbReference type="Pfam" id="PF13411">
    <property type="entry name" value="MerR_1"/>
    <property type="match status" value="1"/>
</dbReference>
<evidence type="ECO:0000313" key="3">
    <source>
        <dbReference type="Proteomes" id="UP000785625"/>
    </source>
</evidence>
<organism evidence="2 3">
    <name type="scientific">Limosilactobacillus coleohominis</name>
    <dbReference type="NCBI Taxonomy" id="181675"/>
    <lineage>
        <taxon>Bacteria</taxon>
        <taxon>Bacillati</taxon>
        <taxon>Bacillota</taxon>
        <taxon>Bacilli</taxon>
        <taxon>Lactobacillales</taxon>
        <taxon>Lactobacillaceae</taxon>
        <taxon>Limosilactobacillus</taxon>
    </lineage>
</organism>
<name>A0ABS2GXZ2_9LACO</name>
<dbReference type="InterPro" id="IPR009061">
    <property type="entry name" value="DNA-bd_dom_put_sf"/>
</dbReference>
<dbReference type="SUPFAM" id="SSF46955">
    <property type="entry name" value="Putative DNA-binding domain"/>
    <property type="match status" value="1"/>
</dbReference>
<keyword evidence="3" id="KW-1185">Reference proteome</keyword>
<sequence length="143" mass="16419">MARELHKIFFNSKLQITLSELSEACEVSPSQIRYWEKKGYIKSIQGQKNKSHKYTIATLGTVMGIKYYLNQGFTLAVAYEKQNQRRGLFKCIKSFANGRIQNIEAKDQHYEIDLGSLDNMPDKRVVAIVDNNGDTKLILRDAE</sequence>
<dbReference type="CDD" id="cd01105">
    <property type="entry name" value="HTH_GlnR-like"/>
    <property type="match status" value="1"/>
</dbReference>
<accession>A0ABS2GXZ2</accession>
<gene>
    <name evidence="2" type="ORF">H5975_06710</name>
</gene>
<dbReference type="Proteomes" id="UP000785625">
    <property type="component" value="Unassembled WGS sequence"/>
</dbReference>
<protein>
    <submittedName>
        <fullName evidence="2">MerR family transcriptional regulator</fullName>
    </submittedName>
</protein>
<evidence type="ECO:0000313" key="2">
    <source>
        <dbReference type="EMBL" id="MBM6941157.1"/>
    </source>
</evidence>
<feature type="domain" description="HTH merR-type" evidence="1">
    <location>
        <begin position="16"/>
        <end position="85"/>
    </location>
</feature>
<reference evidence="2 3" key="1">
    <citation type="journal article" date="2021" name="Sci. Rep.">
        <title>The distribution of antibiotic resistance genes in chicken gut microbiota commensals.</title>
        <authorList>
            <person name="Juricova H."/>
            <person name="Matiasovicova J."/>
            <person name="Kubasova T."/>
            <person name="Cejkova D."/>
            <person name="Rychlik I."/>
        </authorList>
    </citation>
    <scope>NUCLEOTIDE SEQUENCE [LARGE SCALE GENOMIC DNA]</scope>
    <source>
        <strain evidence="2 3">An574</strain>
    </source>
</reference>
<proteinExistence type="predicted"/>